<reference evidence="2 3" key="1">
    <citation type="submission" date="2022-06" db="EMBL/GenBank/DDBJ databases">
        <title>Rhizosaccharibacter gen. nov. sp. nov. KSS12, endophytic bacteria isolated from sugarcane.</title>
        <authorList>
            <person name="Pitiwittayakul N."/>
        </authorList>
    </citation>
    <scope>NUCLEOTIDE SEQUENCE [LARGE SCALE GENOMIC DNA]</scope>
    <source>
        <strain evidence="2 3">KSS12</strain>
    </source>
</reference>
<dbReference type="EMBL" id="JAMZEJ010000006">
    <property type="protein sequence ID" value="MCQ8241306.1"/>
    <property type="molecule type" value="Genomic_DNA"/>
</dbReference>
<keyword evidence="3" id="KW-1185">Reference proteome</keyword>
<proteinExistence type="predicted"/>
<evidence type="ECO:0000313" key="3">
    <source>
        <dbReference type="Proteomes" id="UP001524547"/>
    </source>
</evidence>
<sequence>MLGTCLLLTGCGYSASKQAHQAQISMIGMTEADLHACAGPPDKVVVLNDRSHILNYVYKPSGTGGFNLELPLSLGGVSLGGSGTYCSANFRVVNHVVTELHYTGDNDKSVGEDGVCVPIVRGCLRQPEGSMRPVGGDNQPEASGFHSPAVPRQTEEGERIRDAVPGNK</sequence>
<accession>A0ABT1VY92</accession>
<name>A0ABT1VY92_9PROT</name>
<dbReference type="Proteomes" id="UP001524547">
    <property type="component" value="Unassembled WGS sequence"/>
</dbReference>
<protein>
    <recommendedName>
        <fullName evidence="4">Lipoprotein</fullName>
    </recommendedName>
</protein>
<organism evidence="2 3">
    <name type="scientific">Rhizosaccharibacter radicis</name>
    <dbReference type="NCBI Taxonomy" id="2782605"/>
    <lineage>
        <taxon>Bacteria</taxon>
        <taxon>Pseudomonadati</taxon>
        <taxon>Pseudomonadota</taxon>
        <taxon>Alphaproteobacteria</taxon>
        <taxon>Acetobacterales</taxon>
        <taxon>Acetobacteraceae</taxon>
        <taxon>Rhizosaccharibacter</taxon>
    </lineage>
</organism>
<comment type="caution">
    <text evidence="2">The sequence shown here is derived from an EMBL/GenBank/DDBJ whole genome shotgun (WGS) entry which is preliminary data.</text>
</comment>
<dbReference type="RefSeq" id="WP_422920049.1">
    <property type="nucleotide sequence ID" value="NZ_JAMZEJ010000006.1"/>
</dbReference>
<gene>
    <name evidence="2" type="ORF">NFI88_10695</name>
</gene>
<feature type="region of interest" description="Disordered" evidence="1">
    <location>
        <begin position="127"/>
        <end position="168"/>
    </location>
</feature>
<evidence type="ECO:0000313" key="2">
    <source>
        <dbReference type="EMBL" id="MCQ8241306.1"/>
    </source>
</evidence>
<evidence type="ECO:0008006" key="4">
    <source>
        <dbReference type="Google" id="ProtNLM"/>
    </source>
</evidence>
<feature type="compositionally biased region" description="Basic and acidic residues" evidence="1">
    <location>
        <begin position="153"/>
        <end position="162"/>
    </location>
</feature>
<evidence type="ECO:0000256" key="1">
    <source>
        <dbReference type="SAM" id="MobiDB-lite"/>
    </source>
</evidence>